<evidence type="ECO:0000256" key="4">
    <source>
        <dbReference type="ARBA" id="ARBA00023172"/>
    </source>
</evidence>
<dbReference type="InterPro" id="IPR011010">
    <property type="entry name" value="DNA_brk_join_enz"/>
</dbReference>
<dbReference type="PANTHER" id="PTHR30349:SF41">
    <property type="entry name" value="INTEGRASE_RECOMBINASE PROTEIN MJ0367-RELATED"/>
    <property type="match status" value="1"/>
</dbReference>
<evidence type="ECO:0000313" key="7">
    <source>
        <dbReference type="Proteomes" id="UP001297092"/>
    </source>
</evidence>
<keyword evidence="7" id="KW-1185">Reference proteome</keyword>
<gene>
    <name evidence="6" type="ORF">KIV10_05485</name>
</gene>
<keyword evidence="3" id="KW-0238">DNA-binding</keyword>
<dbReference type="PANTHER" id="PTHR30349">
    <property type="entry name" value="PHAGE INTEGRASE-RELATED"/>
    <property type="match status" value="1"/>
</dbReference>
<dbReference type="InterPro" id="IPR050090">
    <property type="entry name" value="Tyrosine_recombinase_XerCD"/>
</dbReference>
<evidence type="ECO:0000256" key="1">
    <source>
        <dbReference type="ARBA" id="ARBA00008857"/>
    </source>
</evidence>
<proteinExistence type="inferred from homology"/>
<dbReference type="RefSeq" id="WP_214112485.1">
    <property type="nucleotide sequence ID" value="NZ_JAHCTB010000002.1"/>
</dbReference>
<dbReference type="InterPro" id="IPR004107">
    <property type="entry name" value="Integrase_SAM-like_N"/>
</dbReference>
<evidence type="ECO:0000256" key="2">
    <source>
        <dbReference type="ARBA" id="ARBA00022908"/>
    </source>
</evidence>
<evidence type="ECO:0000313" key="6">
    <source>
        <dbReference type="EMBL" id="MBT0607628.1"/>
    </source>
</evidence>
<dbReference type="Gene3D" id="1.10.150.130">
    <property type="match status" value="1"/>
</dbReference>
<sequence>MRKIDIQEYVDYLQMANKASKTIEVYTPIVASFLQYCNQKPSAVSKKNIIKFILFKEGTRTREQRKGAISHLYKGVLNEAHKMKGIPNPKREQYIPNILSMDEAAKITENIVNLKHHSLINLQYFGALRTSEVLNLKITDIRKDGVIHIRQSKGARDRMVPLPQNTIKLLRKYYSAYKPTEYLFNGQDSLKYSAGSIQKIVKVNCLRNGIHRKIRPHDLRHSRATHLHIKGVGIKFIQELLGHKKITTTEMYLHSNTEILKEQILQYDY</sequence>
<feature type="domain" description="Tyr recombinase" evidence="5">
    <location>
        <begin position="94"/>
        <end position="265"/>
    </location>
</feature>
<evidence type="ECO:0000259" key="5">
    <source>
        <dbReference type="PROSITE" id="PS51898"/>
    </source>
</evidence>
<dbReference type="Pfam" id="PF13495">
    <property type="entry name" value="Phage_int_SAM_4"/>
    <property type="match status" value="1"/>
</dbReference>
<dbReference type="Proteomes" id="UP001297092">
    <property type="component" value="Unassembled WGS sequence"/>
</dbReference>
<protein>
    <submittedName>
        <fullName evidence="6">Tyrosine-type recombinase/integrase</fullName>
    </submittedName>
</protein>
<dbReference type="EMBL" id="JAHCTB010000002">
    <property type="protein sequence ID" value="MBT0607628.1"/>
    <property type="molecule type" value="Genomic_DNA"/>
</dbReference>
<organism evidence="6 7">
    <name type="scientific">Aequorivita echinoideorum</name>
    <dbReference type="NCBI Taxonomy" id="1549647"/>
    <lineage>
        <taxon>Bacteria</taxon>
        <taxon>Pseudomonadati</taxon>
        <taxon>Bacteroidota</taxon>
        <taxon>Flavobacteriia</taxon>
        <taxon>Flavobacteriales</taxon>
        <taxon>Flavobacteriaceae</taxon>
        <taxon>Aequorivita</taxon>
    </lineage>
</organism>
<dbReference type="SUPFAM" id="SSF56349">
    <property type="entry name" value="DNA breaking-rejoining enzymes"/>
    <property type="match status" value="1"/>
</dbReference>
<dbReference type="Gene3D" id="1.10.443.10">
    <property type="entry name" value="Intergrase catalytic core"/>
    <property type="match status" value="1"/>
</dbReference>
<dbReference type="InterPro" id="IPR010998">
    <property type="entry name" value="Integrase_recombinase_N"/>
</dbReference>
<accession>A0ABS5S335</accession>
<keyword evidence="4" id="KW-0233">DNA recombination</keyword>
<dbReference type="Pfam" id="PF00589">
    <property type="entry name" value="Phage_integrase"/>
    <property type="match status" value="1"/>
</dbReference>
<name>A0ABS5S335_9FLAO</name>
<comment type="caution">
    <text evidence="6">The sequence shown here is derived from an EMBL/GenBank/DDBJ whole genome shotgun (WGS) entry which is preliminary data.</text>
</comment>
<evidence type="ECO:0000256" key="3">
    <source>
        <dbReference type="ARBA" id="ARBA00023125"/>
    </source>
</evidence>
<keyword evidence="2" id="KW-0229">DNA integration</keyword>
<dbReference type="PROSITE" id="PS51898">
    <property type="entry name" value="TYR_RECOMBINASE"/>
    <property type="match status" value="1"/>
</dbReference>
<comment type="similarity">
    <text evidence="1">Belongs to the 'phage' integrase family.</text>
</comment>
<dbReference type="InterPro" id="IPR013762">
    <property type="entry name" value="Integrase-like_cat_sf"/>
</dbReference>
<reference evidence="6 7" key="1">
    <citation type="submission" date="2021-05" db="EMBL/GenBank/DDBJ databases">
        <title>Aequorivita echinoideorum JCM 30378 genome.</title>
        <authorList>
            <person name="Zhang H."/>
            <person name="Li C."/>
        </authorList>
    </citation>
    <scope>NUCLEOTIDE SEQUENCE [LARGE SCALE GENOMIC DNA]</scope>
    <source>
        <strain evidence="6 7">JCM30378</strain>
    </source>
</reference>
<dbReference type="InterPro" id="IPR002104">
    <property type="entry name" value="Integrase_catalytic"/>
</dbReference>